<evidence type="ECO:0000313" key="2">
    <source>
        <dbReference type="Proteomes" id="UP000683557"/>
    </source>
</evidence>
<dbReference type="InterPro" id="IPR051675">
    <property type="entry name" value="Endo/Exo/Phosphatase_dom_1"/>
</dbReference>
<evidence type="ECO:0000313" key="1">
    <source>
        <dbReference type="EMBL" id="QWV92265.1"/>
    </source>
</evidence>
<dbReference type="Proteomes" id="UP000683557">
    <property type="component" value="Chromosome"/>
</dbReference>
<proteinExistence type="predicted"/>
<dbReference type="Pfam" id="PF12836">
    <property type="entry name" value="HHH_3"/>
    <property type="match status" value="1"/>
</dbReference>
<gene>
    <name evidence="1" type="ORF">KP004_13715</name>
</gene>
<dbReference type="PANTHER" id="PTHR21180">
    <property type="entry name" value="ENDONUCLEASE/EXONUCLEASE/PHOSPHATASE FAMILY DOMAIN-CONTAINING PROTEIN 1"/>
    <property type="match status" value="1"/>
</dbReference>
<sequence>MMPRSQRLALWCLALLLTLSLYMKGRTPAETGGGAAFSNFTGRGITVRLAGNVRHPGVYRLPAGTDAGTAINMTPAAKGVTTRVRGPVTQPLVSGDVVTLAGDYGANQLISVTKMGARERMLLGVPLHPDLLEEAEWDLLPGIGPALSRRIVADRQENGAFGSVEGLLRVPGIGEGKLATIRKYF</sequence>
<keyword evidence="2" id="KW-1185">Reference proteome</keyword>
<accession>A0ABX8J9P3</accession>
<protein>
    <submittedName>
        <fullName evidence="1">Helix-hairpin-helix domain-containing protein</fullName>
    </submittedName>
</protein>
<reference evidence="1 2" key="1">
    <citation type="submission" date="2021-06" db="EMBL/GenBank/DDBJ databases">
        <title>Gemonas diversity in paddy soil.</title>
        <authorList>
            <person name="Liu G."/>
        </authorList>
    </citation>
    <scope>NUCLEOTIDE SEQUENCE [LARGE SCALE GENOMIC DNA]</scope>
    <source>
        <strain evidence="1 2">RG10</strain>
    </source>
</reference>
<dbReference type="PANTHER" id="PTHR21180:SF32">
    <property type="entry name" value="ENDONUCLEASE_EXONUCLEASE_PHOSPHATASE FAMILY DOMAIN-CONTAINING PROTEIN 1"/>
    <property type="match status" value="1"/>
</dbReference>
<name>A0ABX8J9P3_9BACT</name>
<dbReference type="EMBL" id="CP076723">
    <property type="protein sequence ID" value="QWV92265.1"/>
    <property type="molecule type" value="Genomic_DNA"/>
</dbReference>
<organism evidence="1 2">
    <name type="scientific">Geomonas oryzisoli</name>
    <dbReference type="NCBI Taxonomy" id="2847992"/>
    <lineage>
        <taxon>Bacteria</taxon>
        <taxon>Pseudomonadati</taxon>
        <taxon>Thermodesulfobacteriota</taxon>
        <taxon>Desulfuromonadia</taxon>
        <taxon>Geobacterales</taxon>
        <taxon>Geobacteraceae</taxon>
        <taxon>Geomonas</taxon>
    </lineage>
</organism>